<dbReference type="EMBL" id="MU155214">
    <property type="protein sequence ID" value="KAF9479399.1"/>
    <property type="molecule type" value="Genomic_DNA"/>
</dbReference>
<dbReference type="OrthoDB" id="6692864at2759"/>
<evidence type="ECO:0000313" key="3">
    <source>
        <dbReference type="Proteomes" id="UP000807469"/>
    </source>
</evidence>
<feature type="region of interest" description="Disordered" evidence="1">
    <location>
        <begin position="1"/>
        <end position="34"/>
    </location>
</feature>
<accession>A0A9P5Z3G0</accession>
<dbReference type="Proteomes" id="UP000807469">
    <property type="component" value="Unassembled WGS sequence"/>
</dbReference>
<evidence type="ECO:0000256" key="1">
    <source>
        <dbReference type="SAM" id="MobiDB-lite"/>
    </source>
</evidence>
<keyword evidence="3" id="KW-1185">Reference proteome</keyword>
<gene>
    <name evidence="2" type="ORF">BDN70DRAFT_807186</name>
</gene>
<sequence>WGRAKSVYRTYPPSSREDDLEKNTLRSLDGVPPTMIRPFATRSRRFMDAYERGLNGKQAARAAKKYRGHPILPQNILDELEMEGIV</sequence>
<name>A0A9P5Z3G0_9AGAR</name>
<reference evidence="2" key="1">
    <citation type="submission" date="2020-11" db="EMBL/GenBank/DDBJ databases">
        <authorList>
            <consortium name="DOE Joint Genome Institute"/>
            <person name="Ahrendt S."/>
            <person name="Riley R."/>
            <person name="Andreopoulos W."/>
            <person name="Labutti K."/>
            <person name="Pangilinan J."/>
            <person name="Ruiz-Duenas F.J."/>
            <person name="Barrasa J.M."/>
            <person name="Sanchez-Garcia M."/>
            <person name="Camarero S."/>
            <person name="Miyauchi S."/>
            <person name="Serrano A."/>
            <person name="Linde D."/>
            <person name="Babiker R."/>
            <person name="Drula E."/>
            <person name="Ayuso-Fernandez I."/>
            <person name="Pacheco R."/>
            <person name="Padilla G."/>
            <person name="Ferreira P."/>
            <person name="Barriuso J."/>
            <person name="Kellner H."/>
            <person name="Castanera R."/>
            <person name="Alfaro M."/>
            <person name="Ramirez L."/>
            <person name="Pisabarro A.G."/>
            <person name="Kuo A."/>
            <person name="Tritt A."/>
            <person name="Lipzen A."/>
            <person name="He G."/>
            <person name="Yan M."/>
            <person name="Ng V."/>
            <person name="Cullen D."/>
            <person name="Martin F."/>
            <person name="Rosso M.-N."/>
            <person name="Henrissat B."/>
            <person name="Hibbett D."/>
            <person name="Martinez A.T."/>
            <person name="Grigoriev I.V."/>
        </authorList>
    </citation>
    <scope>NUCLEOTIDE SEQUENCE</scope>
    <source>
        <strain evidence="2">CIRM-BRFM 674</strain>
    </source>
</reference>
<evidence type="ECO:0000313" key="2">
    <source>
        <dbReference type="EMBL" id="KAF9479399.1"/>
    </source>
</evidence>
<organism evidence="2 3">
    <name type="scientific">Pholiota conissans</name>
    <dbReference type="NCBI Taxonomy" id="109636"/>
    <lineage>
        <taxon>Eukaryota</taxon>
        <taxon>Fungi</taxon>
        <taxon>Dikarya</taxon>
        <taxon>Basidiomycota</taxon>
        <taxon>Agaricomycotina</taxon>
        <taxon>Agaricomycetes</taxon>
        <taxon>Agaricomycetidae</taxon>
        <taxon>Agaricales</taxon>
        <taxon>Agaricineae</taxon>
        <taxon>Strophariaceae</taxon>
        <taxon>Pholiota</taxon>
    </lineage>
</organism>
<dbReference type="AlphaFoldDB" id="A0A9P5Z3G0"/>
<proteinExistence type="predicted"/>
<feature type="compositionally biased region" description="Basic and acidic residues" evidence="1">
    <location>
        <begin position="15"/>
        <end position="24"/>
    </location>
</feature>
<protein>
    <submittedName>
        <fullName evidence="2">Uncharacterized protein</fullName>
    </submittedName>
</protein>
<comment type="caution">
    <text evidence="2">The sequence shown here is derived from an EMBL/GenBank/DDBJ whole genome shotgun (WGS) entry which is preliminary data.</text>
</comment>
<feature type="non-terminal residue" evidence="2">
    <location>
        <position position="1"/>
    </location>
</feature>